<protein>
    <submittedName>
        <fullName evidence="2">Uncharacterized protein</fullName>
    </submittedName>
</protein>
<keyword evidence="3" id="KW-1185">Reference proteome</keyword>
<feature type="compositionally biased region" description="Basic and acidic residues" evidence="1">
    <location>
        <begin position="1"/>
        <end position="21"/>
    </location>
</feature>
<evidence type="ECO:0000256" key="1">
    <source>
        <dbReference type="SAM" id="MobiDB-lite"/>
    </source>
</evidence>
<dbReference type="Proteomes" id="UP001180020">
    <property type="component" value="Unassembled WGS sequence"/>
</dbReference>
<reference evidence="2" key="2">
    <citation type="submission" date="2023-06" db="EMBL/GenBank/DDBJ databases">
        <authorList>
            <person name="Ma L."/>
            <person name="Liu K.-W."/>
            <person name="Li Z."/>
            <person name="Hsiao Y.-Y."/>
            <person name="Qi Y."/>
            <person name="Fu T."/>
            <person name="Tang G."/>
            <person name="Zhang D."/>
            <person name="Sun W.-H."/>
            <person name="Liu D.-K."/>
            <person name="Li Y."/>
            <person name="Chen G.-Z."/>
            <person name="Liu X.-D."/>
            <person name="Liao X.-Y."/>
            <person name="Jiang Y.-T."/>
            <person name="Yu X."/>
            <person name="Hao Y."/>
            <person name="Huang J."/>
            <person name="Zhao X.-W."/>
            <person name="Ke S."/>
            <person name="Chen Y.-Y."/>
            <person name="Wu W.-L."/>
            <person name="Hsu J.-L."/>
            <person name="Lin Y.-F."/>
            <person name="Huang M.-D."/>
            <person name="Li C.-Y."/>
            <person name="Huang L."/>
            <person name="Wang Z.-W."/>
            <person name="Zhao X."/>
            <person name="Zhong W.-Y."/>
            <person name="Peng D.-H."/>
            <person name="Ahmad S."/>
            <person name="Lan S."/>
            <person name="Zhang J.-S."/>
            <person name="Tsai W.-C."/>
            <person name="Van De Peer Y."/>
            <person name="Liu Z.-J."/>
        </authorList>
    </citation>
    <scope>NUCLEOTIDE SEQUENCE</scope>
    <source>
        <strain evidence="2">CP</strain>
        <tissue evidence="2">Leaves</tissue>
    </source>
</reference>
<feature type="compositionally biased region" description="Low complexity" evidence="1">
    <location>
        <begin position="64"/>
        <end position="79"/>
    </location>
</feature>
<feature type="compositionally biased region" description="Acidic residues" evidence="1">
    <location>
        <begin position="22"/>
        <end position="44"/>
    </location>
</feature>
<gene>
    <name evidence="2" type="ORF">QJS10_CPB21g00774</name>
</gene>
<evidence type="ECO:0000313" key="2">
    <source>
        <dbReference type="EMBL" id="KAK1283144.1"/>
    </source>
</evidence>
<dbReference type="AlphaFoldDB" id="A0AAV9C4C7"/>
<organism evidence="2 3">
    <name type="scientific">Acorus calamus</name>
    <name type="common">Sweet flag</name>
    <dbReference type="NCBI Taxonomy" id="4465"/>
    <lineage>
        <taxon>Eukaryota</taxon>
        <taxon>Viridiplantae</taxon>
        <taxon>Streptophyta</taxon>
        <taxon>Embryophyta</taxon>
        <taxon>Tracheophyta</taxon>
        <taxon>Spermatophyta</taxon>
        <taxon>Magnoliopsida</taxon>
        <taxon>Liliopsida</taxon>
        <taxon>Acoraceae</taxon>
        <taxon>Acorus</taxon>
    </lineage>
</organism>
<feature type="compositionally biased region" description="Basic and acidic residues" evidence="1">
    <location>
        <begin position="95"/>
        <end position="105"/>
    </location>
</feature>
<evidence type="ECO:0000313" key="3">
    <source>
        <dbReference type="Proteomes" id="UP001180020"/>
    </source>
</evidence>
<proteinExistence type="predicted"/>
<comment type="caution">
    <text evidence="2">The sequence shown here is derived from an EMBL/GenBank/DDBJ whole genome shotgun (WGS) entry which is preliminary data.</text>
</comment>
<sequence>MLRELLRRHGRRSEVGDRRNEDEGDVISDSEGEEEAEEEEEEGENQVVPWTDSSVAGTPPPPGASSSSSGETTSPIGGSLKRMRDDDADLDFQDDLGRTDPRNSTEDEATSPSWDFRASKRGAKAGSSSMAATTVPIGSLNRSQREASPLSLI</sequence>
<accession>A0AAV9C4C7</accession>
<reference evidence="2" key="1">
    <citation type="journal article" date="2023" name="Nat. Commun.">
        <title>Diploid and tetraploid genomes of Acorus and the evolution of monocots.</title>
        <authorList>
            <person name="Ma L."/>
            <person name="Liu K.W."/>
            <person name="Li Z."/>
            <person name="Hsiao Y.Y."/>
            <person name="Qi Y."/>
            <person name="Fu T."/>
            <person name="Tang G.D."/>
            <person name="Zhang D."/>
            <person name="Sun W.H."/>
            <person name="Liu D.K."/>
            <person name="Li Y."/>
            <person name="Chen G.Z."/>
            <person name="Liu X.D."/>
            <person name="Liao X.Y."/>
            <person name="Jiang Y.T."/>
            <person name="Yu X."/>
            <person name="Hao Y."/>
            <person name="Huang J."/>
            <person name="Zhao X.W."/>
            <person name="Ke S."/>
            <person name="Chen Y.Y."/>
            <person name="Wu W.L."/>
            <person name="Hsu J.L."/>
            <person name="Lin Y.F."/>
            <person name="Huang M.D."/>
            <person name="Li C.Y."/>
            <person name="Huang L."/>
            <person name="Wang Z.W."/>
            <person name="Zhao X."/>
            <person name="Zhong W.Y."/>
            <person name="Peng D.H."/>
            <person name="Ahmad S."/>
            <person name="Lan S."/>
            <person name="Zhang J.S."/>
            <person name="Tsai W.C."/>
            <person name="Van de Peer Y."/>
            <person name="Liu Z.J."/>
        </authorList>
    </citation>
    <scope>NUCLEOTIDE SEQUENCE</scope>
    <source>
        <strain evidence="2">CP</strain>
    </source>
</reference>
<name>A0AAV9C4C7_ACOCL</name>
<feature type="region of interest" description="Disordered" evidence="1">
    <location>
        <begin position="1"/>
        <end position="153"/>
    </location>
</feature>
<dbReference type="EMBL" id="JAUJYO010000021">
    <property type="protein sequence ID" value="KAK1283144.1"/>
    <property type="molecule type" value="Genomic_DNA"/>
</dbReference>